<keyword evidence="2" id="KW-1185">Reference proteome</keyword>
<sequence length="87" mass="9698">MSRNRTLLESAGEWFEYNDKGMCVSLTSLALTYLFAASMVTPNSIWNSIAGNAFGVVVIVWVAFVVIVIAIYLIVRFFVRSLNKCAK</sequence>
<gene>
    <name evidence="3" type="primary">LOC101494327</name>
</gene>
<dbReference type="AlphaFoldDB" id="A0A3Q7XFL3"/>
<dbReference type="Proteomes" id="UP000087171">
    <property type="component" value="Chromosome Ca7"/>
</dbReference>
<protein>
    <submittedName>
        <fullName evidence="3">Uncharacterized protein LOC101494327 isoform X2</fullName>
    </submittedName>
</protein>
<keyword evidence="1" id="KW-0812">Transmembrane</keyword>
<evidence type="ECO:0000313" key="3">
    <source>
        <dbReference type="RefSeq" id="XP_027192259.1"/>
    </source>
</evidence>
<accession>A0A3Q7XFL3</accession>
<proteinExistence type="predicted"/>
<evidence type="ECO:0000313" key="2">
    <source>
        <dbReference type="Proteomes" id="UP000087171"/>
    </source>
</evidence>
<organism evidence="2 3">
    <name type="scientific">Cicer arietinum</name>
    <name type="common">Chickpea</name>
    <name type="synonym">Garbanzo</name>
    <dbReference type="NCBI Taxonomy" id="3827"/>
    <lineage>
        <taxon>Eukaryota</taxon>
        <taxon>Viridiplantae</taxon>
        <taxon>Streptophyta</taxon>
        <taxon>Embryophyta</taxon>
        <taxon>Tracheophyta</taxon>
        <taxon>Spermatophyta</taxon>
        <taxon>Magnoliopsida</taxon>
        <taxon>eudicotyledons</taxon>
        <taxon>Gunneridae</taxon>
        <taxon>Pentapetalae</taxon>
        <taxon>rosids</taxon>
        <taxon>fabids</taxon>
        <taxon>Fabales</taxon>
        <taxon>Fabaceae</taxon>
        <taxon>Papilionoideae</taxon>
        <taxon>50 kb inversion clade</taxon>
        <taxon>NPAAA clade</taxon>
        <taxon>Hologalegina</taxon>
        <taxon>IRL clade</taxon>
        <taxon>Cicereae</taxon>
        <taxon>Cicer</taxon>
    </lineage>
</organism>
<evidence type="ECO:0000256" key="1">
    <source>
        <dbReference type="SAM" id="Phobius"/>
    </source>
</evidence>
<reference evidence="2" key="1">
    <citation type="journal article" date="2013" name="Nat. Biotechnol.">
        <title>Draft genome sequence of chickpea (Cicer arietinum) provides a resource for trait improvement.</title>
        <authorList>
            <person name="Varshney R.K."/>
            <person name="Song C."/>
            <person name="Saxena R.K."/>
            <person name="Azam S."/>
            <person name="Yu S."/>
            <person name="Sharpe A.G."/>
            <person name="Cannon S."/>
            <person name="Baek J."/>
            <person name="Rosen B.D."/>
            <person name="Tar'an B."/>
            <person name="Millan T."/>
            <person name="Zhang X."/>
            <person name="Ramsay L.D."/>
            <person name="Iwata A."/>
            <person name="Wang Y."/>
            <person name="Nelson W."/>
            <person name="Farmer A.D."/>
            <person name="Gaur P.M."/>
            <person name="Soderlund C."/>
            <person name="Penmetsa R.V."/>
            <person name="Xu C."/>
            <person name="Bharti A.K."/>
            <person name="He W."/>
            <person name="Winter P."/>
            <person name="Zhao S."/>
            <person name="Hane J.K."/>
            <person name="Carrasquilla-Garcia N."/>
            <person name="Condie J.A."/>
            <person name="Upadhyaya H.D."/>
            <person name="Luo M.C."/>
            <person name="Thudi M."/>
            <person name="Gowda C.L."/>
            <person name="Singh N.P."/>
            <person name="Lichtenzveig J."/>
            <person name="Gali K.K."/>
            <person name="Rubio J."/>
            <person name="Nadarajan N."/>
            <person name="Dolezel J."/>
            <person name="Bansal K.C."/>
            <person name="Xu X."/>
            <person name="Edwards D."/>
            <person name="Zhang G."/>
            <person name="Kahl G."/>
            <person name="Gil J."/>
            <person name="Singh K.B."/>
            <person name="Datta S.K."/>
            <person name="Jackson S.A."/>
            <person name="Wang J."/>
            <person name="Cook D.R."/>
        </authorList>
    </citation>
    <scope>NUCLEOTIDE SEQUENCE [LARGE SCALE GENOMIC DNA]</scope>
    <source>
        <strain evidence="2">cv. CDC Frontier</strain>
    </source>
</reference>
<keyword evidence="1" id="KW-1133">Transmembrane helix</keyword>
<dbReference type="RefSeq" id="XP_027192259.1">
    <property type="nucleotide sequence ID" value="XM_027336458.1"/>
</dbReference>
<feature type="transmembrane region" description="Helical" evidence="1">
    <location>
        <begin position="21"/>
        <end position="41"/>
    </location>
</feature>
<feature type="transmembrane region" description="Helical" evidence="1">
    <location>
        <begin position="53"/>
        <end position="79"/>
    </location>
</feature>
<reference evidence="3" key="2">
    <citation type="submission" date="2025-08" db="UniProtKB">
        <authorList>
            <consortium name="RefSeq"/>
        </authorList>
    </citation>
    <scope>IDENTIFICATION</scope>
    <source>
        <tissue evidence="3">Etiolated seedlings</tissue>
    </source>
</reference>
<name>A0A3Q7XFL3_CICAR</name>
<keyword evidence="1" id="KW-0472">Membrane</keyword>